<dbReference type="GO" id="GO:0005737">
    <property type="term" value="C:cytoplasm"/>
    <property type="evidence" value="ECO:0007669"/>
    <property type="project" value="TreeGrafter"/>
</dbReference>
<dbReference type="PROSITE" id="PS50405">
    <property type="entry name" value="GST_CTER"/>
    <property type="match status" value="1"/>
</dbReference>
<sequence length="222" mass="25574">MAGYEEEEVKLFGAWGSPFSSRVEIALKMKGVKYQLIEEDTGNKSPLLLKYNPVHKKIPVLLHNGKPIAESIVIIEYIDDTWKSGTPILPQHPHQRAMARFWAKYIDDKLVPMWKSIRSTGEEQEQATKETEEALRTLENELQGKKFFGGETIGLADIIANFLGLWFGILEEVCEIKVLTQDKYPRIHQWINEYVESSVMKTSLPKRSELLSLFQTYFKPTK</sequence>
<dbReference type="InterPro" id="IPR045074">
    <property type="entry name" value="GST_C_Tau"/>
</dbReference>
<keyword evidence="2" id="KW-0808">Transferase</keyword>
<dbReference type="SFLD" id="SFLDG01152">
    <property type="entry name" value="Main.3:_Omega-_and_Tau-like"/>
    <property type="match status" value="1"/>
</dbReference>
<dbReference type="InterPro" id="IPR036282">
    <property type="entry name" value="Glutathione-S-Trfase_C_sf"/>
</dbReference>
<evidence type="ECO:0000256" key="3">
    <source>
        <dbReference type="ARBA" id="ARBA00047960"/>
    </source>
</evidence>
<dbReference type="GO" id="GO:0006749">
    <property type="term" value="P:glutathione metabolic process"/>
    <property type="evidence" value="ECO:0007669"/>
    <property type="project" value="InterPro"/>
</dbReference>
<dbReference type="PANTHER" id="PTHR11260">
    <property type="entry name" value="GLUTATHIONE S-TRANSFERASE, GST, SUPERFAMILY, GST DOMAIN CONTAINING"/>
    <property type="match status" value="1"/>
</dbReference>
<dbReference type="Pfam" id="PF02798">
    <property type="entry name" value="GST_N"/>
    <property type="match status" value="1"/>
</dbReference>
<dbReference type="Pfam" id="PF00043">
    <property type="entry name" value="GST_C"/>
    <property type="match status" value="1"/>
</dbReference>
<dbReference type="SFLD" id="SFLDG00358">
    <property type="entry name" value="Main_(cytGST)"/>
    <property type="match status" value="1"/>
</dbReference>
<dbReference type="InterPro" id="IPR010987">
    <property type="entry name" value="Glutathione-S-Trfase_C-like"/>
</dbReference>
<dbReference type="CDD" id="cd03185">
    <property type="entry name" value="GST_C_Tau"/>
    <property type="match status" value="1"/>
</dbReference>
<reference evidence="5" key="1">
    <citation type="journal article" date="2016" name="Nat. Genet.">
        <title>A high-quality carrot genome assembly provides new insights into carotenoid accumulation and asterid genome evolution.</title>
        <authorList>
            <person name="Iorizzo M."/>
            <person name="Ellison S."/>
            <person name="Senalik D."/>
            <person name="Zeng P."/>
            <person name="Satapoomin P."/>
            <person name="Huang J."/>
            <person name="Bowman M."/>
            <person name="Iovene M."/>
            <person name="Sanseverino W."/>
            <person name="Cavagnaro P."/>
            <person name="Yildiz M."/>
            <person name="Macko-Podgorni A."/>
            <person name="Moranska E."/>
            <person name="Grzebelus E."/>
            <person name="Grzebelus D."/>
            <person name="Ashrafi H."/>
            <person name="Zheng Z."/>
            <person name="Cheng S."/>
            <person name="Spooner D."/>
            <person name="Van Deynze A."/>
            <person name="Simon P."/>
        </authorList>
    </citation>
    <scope>NUCLEOTIDE SEQUENCE</scope>
    <source>
        <tissue evidence="5">Leaf</tissue>
    </source>
</reference>
<dbReference type="OrthoDB" id="4951845at2759"/>
<dbReference type="GO" id="GO:0004364">
    <property type="term" value="F:glutathione transferase activity"/>
    <property type="evidence" value="ECO:0007669"/>
    <property type="project" value="UniProtKB-EC"/>
</dbReference>
<protein>
    <recommendedName>
        <fullName evidence="1">glutathione transferase</fullName>
        <ecNumber evidence="1">2.5.1.18</ecNumber>
    </recommendedName>
</protein>
<dbReference type="SFLD" id="SFLDS00019">
    <property type="entry name" value="Glutathione_Transferase_(cytos"/>
    <property type="match status" value="1"/>
</dbReference>
<evidence type="ECO:0000256" key="4">
    <source>
        <dbReference type="RuleBase" id="RU003494"/>
    </source>
</evidence>
<dbReference type="PROSITE" id="PS50404">
    <property type="entry name" value="GST_NTER"/>
    <property type="match status" value="1"/>
</dbReference>
<dbReference type="InterPro" id="IPR004045">
    <property type="entry name" value="Glutathione_S-Trfase_N"/>
</dbReference>
<proteinExistence type="inferred from homology"/>
<dbReference type="EC" id="2.5.1.18" evidence="1"/>
<evidence type="ECO:0000313" key="5">
    <source>
        <dbReference type="EMBL" id="WOH08134.1"/>
    </source>
</evidence>
<dbReference type="KEGG" id="dcr:108195352"/>
<dbReference type="Proteomes" id="UP000077755">
    <property type="component" value="Chromosome 7"/>
</dbReference>
<dbReference type="CDD" id="cd03058">
    <property type="entry name" value="GST_N_Tau"/>
    <property type="match status" value="1"/>
</dbReference>
<dbReference type="SUPFAM" id="SSF47616">
    <property type="entry name" value="GST C-terminal domain-like"/>
    <property type="match status" value="1"/>
</dbReference>
<accession>A0A164T100</accession>
<comment type="similarity">
    <text evidence="4">Belongs to the GST superfamily.</text>
</comment>
<dbReference type="PANTHER" id="PTHR11260:SF676">
    <property type="entry name" value="GLUTATHIONE S-TRANSFERASE U8"/>
    <property type="match status" value="1"/>
</dbReference>
<keyword evidence="6" id="KW-1185">Reference proteome</keyword>
<dbReference type="Gramene" id="KZM86915">
    <property type="protein sequence ID" value="KZM86915"/>
    <property type="gene ID" value="DCAR_024049"/>
</dbReference>
<organism evidence="5 6">
    <name type="scientific">Daucus carota subsp. sativus</name>
    <name type="common">Carrot</name>
    <dbReference type="NCBI Taxonomy" id="79200"/>
    <lineage>
        <taxon>Eukaryota</taxon>
        <taxon>Viridiplantae</taxon>
        <taxon>Streptophyta</taxon>
        <taxon>Embryophyta</taxon>
        <taxon>Tracheophyta</taxon>
        <taxon>Spermatophyta</taxon>
        <taxon>Magnoliopsida</taxon>
        <taxon>eudicotyledons</taxon>
        <taxon>Gunneridae</taxon>
        <taxon>Pentapetalae</taxon>
        <taxon>asterids</taxon>
        <taxon>campanulids</taxon>
        <taxon>Apiales</taxon>
        <taxon>Apiaceae</taxon>
        <taxon>Apioideae</taxon>
        <taxon>Scandiceae</taxon>
        <taxon>Daucinae</taxon>
        <taxon>Daucus</taxon>
        <taxon>Daucus sect. Daucus</taxon>
    </lineage>
</organism>
<reference evidence="5" key="2">
    <citation type="submission" date="2022-03" db="EMBL/GenBank/DDBJ databases">
        <title>Draft title - Genomic analysis of global carrot germplasm unveils the trajectory of domestication and the origin of high carotenoid orange carrot.</title>
        <authorList>
            <person name="Iorizzo M."/>
            <person name="Ellison S."/>
            <person name="Senalik D."/>
            <person name="Macko-Podgorni A."/>
            <person name="Grzebelus D."/>
            <person name="Bostan H."/>
            <person name="Rolling W."/>
            <person name="Curaba J."/>
            <person name="Simon P."/>
        </authorList>
    </citation>
    <scope>NUCLEOTIDE SEQUENCE</scope>
    <source>
        <tissue evidence="5">Leaf</tissue>
    </source>
</reference>
<name>A0A164T100_DAUCS</name>
<dbReference type="Gene3D" id="3.40.30.10">
    <property type="entry name" value="Glutaredoxin"/>
    <property type="match status" value="1"/>
</dbReference>
<dbReference type="InterPro" id="IPR045073">
    <property type="entry name" value="Omega/Tau-like"/>
</dbReference>
<dbReference type="InterPro" id="IPR036249">
    <property type="entry name" value="Thioredoxin-like_sf"/>
</dbReference>
<comment type="catalytic activity">
    <reaction evidence="3">
        <text>RX + glutathione = an S-substituted glutathione + a halide anion + H(+)</text>
        <dbReference type="Rhea" id="RHEA:16437"/>
        <dbReference type="ChEBI" id="CHEBI:15378"/>
        <dbReference type="ChEBI" id="CHEBI:16042"/>
        <dbReference type="ChEBI" id="CHEBI:17792"/>
        <dbReference type="ChEBI" id="CHEBI:57925"/>
        <dbReference type="ChEBI" id="CHEBI:90779"/>
        <dbReference type="EC" id="2.5.1.18"/>
    </reaction>
</comment>
<gene>
    <name evidence="5" type="ORF">DCAR_0727571</name>
</gene>
<evidence type="ECO:0000313" key="6">
    <source>
        <dbReference type="Proteomes" id="UP000077755"/>
    </source>
</evidence>
<dbReference type="SUPFAM" id="SSF52833">
    <property type="entry name" value="Thioredoxin-like"/>
    <property type="match status" value="1"/>
</dbReference>
<dbReference type="FunFam" id="3.40.30.10:FF:000197">
    <property type="entry name" value="Glutathione S-transferase U10"/>
    <property type="match status" value="1"/>
</dbReference>
<dbReference type="InterPro" id="IPR040079">
    <property type="entry name" value="Glutathione_S-Trfase"/>
</dbReference>
<dbReference type="OMA" id="ANTIGFW"/>
<dbReference type="AlphaFoldDB" id="A0A164T100"/>
<dbReference type="FunFam" id="1.20.1050.10:FF:000012">
    <property type="entry name" value="Tau class glutathione S-transferase"/>
    <property type="match status" value="1"/>
</dbReference>
<dbReference type="Gene3D" id="1.20.1050.10">
    <property type="match status" value="1"/>
</dbReference>
<evidence type="ECO:0000256" key="2">
    <source>
        <dbReference type="ARBA" id="ARBA00022679"/>
    </source>
</evidence>
<dbReference type="InterPro" id="IPR004046">
    <property type="entry name" value="GST_C"/>
</dbReference>
<evidence type="ECO:0000256" key="1">
    <source>
        <dbReference type="ARBA" id="ARBA00012452"/>
    </source>
</evidence>
<dbReference type="EMBL" id="CP093349">
    <property type="protein sequence ID" value="WOH08134.1"/>
    <property type="molecule type" value="Genomic_DNA"/>
</dbReference>